<feature type="compositionally biased region" description="Polar residues" evidence="2">
    <location>
        <begin position="10"/>
        <end position="20"/>
    </location>
</feature>
<dbReference type="EMBL" id="JANAVB010043220">
    <property type="protein sequence ID" value="KAJ6793000.1"/>
    <property type="molecule type" value="Genomic_DNA"/>
</dbReference>
<proteinExistence type="inferred from homology"/>
<comment type="similarity">
    <text evidence="1">Belongs to the remorin family.</text>
</comment>
<dbReference type="Pfam" id="PF03763">
    <property type="entry name" value="Remorin_C"/>
    <property type="match status" value="1"/>
</dbReference>
<name>A0AAX6DMH4_IRIPA</name>
<feature type="region of interest" description="Disordered" evidence="2">
    <location>
        <begin position="284"/>
        <end position="315"/>
    </location>
</feature>
<evidence type="ECO:0000256" key="2">
    <source>
        <dbReference type="SAM" id="MobiDB-lite"/>
    </source>
</evidence>
<feature type="region of interest" description="Disordered" evidence="2">
    <location>
        <begin position="105"/>
        <end position="231"/>
    </location>
</feature>
<dbReference type="AlphaFoldDB" id="A0AAX6DMH4"/>
<accession>A0AAX6DMH4</accession>
<reference evidence="4" key="1">
    <citation type="journal article" date="2023" name="GigaByte">
        <title>Genome assembly of the bearded iris, Iris pallida Lam.</title>
        <authorList>
            <person name="Bruccoleri R.E."/>
            <person name="Oakeley E.J."/>
            <person name="Faust A.M.E."/>
            <person name="Altorfer M."/>
            <person name="Dessus-Babus S."/>
            <person name="Burckhardt D."/>
            <person name="Oertli M."/>
            <person name="Naumann U."/>
            <person name="Petersen F."/>
            <person name="Wong J."/>
        </authorList>
    </citation>
    <scope>NUCLEOTIDE SEQUENCE</scope>
    <source>
        <strain evidence="4">GSM-AAB239-AS_SAM_17_03QT</strain>
    </source>
</reference>
<evidence type="ECO:0000313" key="5">
    <source>
        <dbReference type="Proteomes" id="UP001140949"/>
    </source>
</evidence>
<feature type="domain" description="Remorin C-terminal" evidence="3">
    <location>
        <begin position="229"/>
        <end position="331"/>
    </location>
</feature>
<gene>
    <name evidence="4" type="ORF">M6B38_112275</name>
</gene>
<dbReference type="InterPro" id="IPR005516">
    <property type="entry name" value="Remorin_C"/>
</dbReference>
<evidence type="ECO:0000313" key="4">
    <source>
        <dbReference type="EMBL" id="KAJ6793000.1"/>
    </source>
</evidence>
<organism evidence="4 5">
    <name type="scientific">Iris pallida</name>
    <name type="common">Sweet iris</name>
    <dbReference type="NCBI Taxonomy" id="29817"/>
    <lineage>
        <taxon>Eukaryota</taxon>
        <taxon>Viridiplantae</taxon>
        <taxon>Streptophyta</taxon>
        <taxon>Embryophyta</taxon>
        <taxon>Tracheophyta</taxon>
        <taxon>Spermatophyta</taxon>
        <taxon>Magnoliopsida</taxon>
        <taxon>Liliopsida</taxon>
        <taxon>Asparagales</taxon>
        <taxon>Iridaceae</taxon>
        <taxon>Iridoideae</taxon>
        <taxon>Irideae</taxon>
        <taxon>Iris</taxon>
    </lineage>
</organism>
<reference evidence="4" key="2">
    <citation type="submission" date="2023-04" db="EMBL/GenBank/DDBJ databases">
        <authorList>
            <person name="Bruccoleri R.E."/>
            <person name="Oakeley E.J."/>
            <person name="Faust A.-M."/>
            <person name="Dessus-Babus S."/>
            <person name="Altorfer M."/>
            <person name="Burckhardt D."/>
            <person name="Oertli M."/>
            <person name="Naumann U."/>
            <person name="Petersen F."/>
            <person name="Wong J."/>
        </authorList>
    </citation>
    <scope>NUCLEOTIDE SEQUENCE</scope>
    <source>
        <strain evidence="4">GSM-AAB239-AS_SAM_17_03QT</strain>
        <tissue evidence="4">Leaf</tissue>
    </source>
</reference>
<dbReference type="PANTHER" id="PTHR31471:SF52">
    <property type="entry name" value="F12A21.28"/>
    <property type="match status" value="1"/>
</dbReference>
<evidence type="ECO:0000259" key="3">
    <source>
        <dbReference type="Pfam" id="PF03763"/>
    </source>
</evidence>
<feature type="compositionally biased region" description="Basic and acidic residues" evidence="2">
    <location>
        <begin position="296"/>
        <end position="315"/>
    </location>
</feature>
<keyword evidence="5" id="KW-1185">Reference proteome</keyword>
<dbReference type="Proteomes" id="UP001140949">
    <property type="component" value="Unassembled WGS sequence"/>
</dbReference>
<dbReference type="PANTHER" id="PTHR31471">
    <property type="entry name" value="OS02G0116800 PROTEIN"/>
    <property type="match status" value="1"/>
</dbReference>
<protein>
    <recommendedName>
        <fullName evidence="3">Remorin C-terminal domain-containing protein</fullName>
    </recommendedName>
</protein>
<feature type="compositionally biased region" description="Basic and acidic residues" evidence="2">
    <location>
        <begin position="63"/>
        <end position="76"/>
    </location>
</feature>
<comment type="caution">
    <text evidence="4">The sequence shown here is derived from an EMBL/GenBank/DDBJ whole genome shotgun (WGS) entry which is preliminary data.</text>
</comment>
<feature type="compositionally biased region" description="Polar residues" evidence="2">
    <location>
        <begin position="161"/>
        <end position="173"/>
    </location>
</feature>
<feature type="region of interest" description="Disordered" evidence="2">
    <location>
        <begin position="1"/>
        <end position="91"/>
    </location>
</feature>
<feature type="compositionally biased region" description="Gly residues" evidence="2">
    <location>
        <begin position="122"/>
        <end position="132"/>
    </location>
</feature>
<sequence>MGSCVDEKQCYSSPSPNTCYNKKPSSGRRPLGPRRKPTPSKWDDAQKWLVGLSIGGGGGGHCNDAKPRDSNADDRSLLAGGHAPHGGRDSCSSIINEHLAGGLAISPFSADDEGETKKIDRGGGGGGGGGGDKPMWRTGKPAEEPPMAARSVCLRDMGTEMTPTASKEPSRSGTPLRARSPAVRSPVGSRSTSPAERKGRRAEAESESERSTTVETSGAHGRRSSSLLETRASAWDEAERTKYMARYKREEVKIQAWENHERMKAEMTMKKMEVKAERLKNRATEKLASKMASTRRVAEEKRSSAEVKLNERGARTSERADYIRRTGRLPSSFFSFKLPSMCN</sequence>
<feature type="compositionally biased region" description="Basic and acidic residues" evidence="2">
    <location>
        <begin position="195"/>
        <end position="212"/>
    </location>
</feature>
<evidence type="ECO:0000256" key="1">
    <source>
        <dbReference type="ARBA" id="ARBA00005711"/>
    </source>
</evidence>